<keyword evidence="3" id="KW-1185">Reference proteome</keyword>
<dbReference type="Proteomes" id="UP000654075">
    <property type="component" value="Unassembled WGS sequence"/>
</dbReference>
<evidence type="ECO:0000313" key="3">
    <source>
        <dbReference type="Proteomes" id="UP000654075"/>
    </source>
</evidence>
<reference evidence="2" key="1">
    <citation type="submission" date="2021-02" db="EMBL/GenBank/DDBJ databases">
        <authorList>
            <person name="Dougan E. K."/>
            <person name="Rhodes N."/>
            <person name="Thang M."/>
            <person name="Chan C."/>
        </authorList>
    </citation>
    <scope>NUCLEOTIDE SEQUENCE</scope>
</reference>
<name>A0A813HAZ1_POLGL</name>
<comment type="caution">
    <text evidence="2">The sequence shown here is derived from an EMBL/GenBank/DDBJ whole genome shotgun (WGS) entry which is preliminary data.</text>
</comment>
<evidence type="ECO:0000313" key="2">
    <source>
        <dbReference type="EMBL" id="CAE8635009.1"/>
    </source>
</evidence>
<gene>
    <name evidence="2" type="ORF">PGLA1383_LOCUS50618</name>
</gene>
<accession>A0A813HAZ1</accession>
<feature type="non-terminal residue" evidence="2">
    <location>
        <position position="1"/>
    </location>
</feature>
<dbReference type="AlphaFoldDB" id="A0A813HAZ1"/>
<dbReference type="EMBL" id="CAJNNV010031209">
    <property type="protein sequence ID" value="CAE8635009.1"/>
    <property type="molecule type" value="Genomic_DNA"/>
</dbReference>
<feature type="non-terminal residue" evidence="2">
    <location>
        <position position="122"/>
    </location>
</feature>
<proteinExistence type="predicted"/>
<evidence type="ECO:0008006" key="4">
    <source>
        <dbReference type="Google" id="ProtNLM"/>
    </source>
</evidence>
<protein>
    <recommendedName>
        <fullName evidence="4">Pentatricopeptide repeat-containing protein</fullName>
    </recommendedName>
</protein>
<keyword evidence="1" id="KW-0677">Repeat</keyword>
<dbReference type="Pfam" id="PF13812">
    <property type="entry name" value="PPR_3"/>
    <property type="match status" value="1"/>
</dbReference>
<sequence length="122" mass="13147">AVRLETTQVLRRHVQGLKESNLLISRLGAAGQWEKAIHVLSEISAKRLLPTVVSYNATLAACGRAQRWASSLQLLQSLASGGFSGVQPDLISFNTAITCCGRGRQRGRALQLLPALRGARLT</sequence>
<evidence type="ECO:0000256" key="1">
    <source>
        <dbReference type="ARBA" id="ARBA00022737"/>
    </source>
</evidence>
<dbReference type="InterPro" id="IPR011990">
    <property type="entry name" value="TPR-like_helical_dom_sf"/>
</dbReference>
<dbReference type="PANTHER" id="PTHR47447">
    <property type="entry name" value="OS03G0856100 PROTEIN"/>
    <property type="match status" value="1"/>
</dbReference>
<dbReference type="PANTHER" id="PTHR47447:SF17">
    <property type="entry name" value="OS12G0638900 PROTEIN"/>
    <property type="match status" value="1"/>
</dbReference>
<dbReference type="InterPro" id="IPR002885">
    <property type="entry name" value="PPR_rpt"/>
</dbReference>
<dbReference type="Gene3D" id="1.25.40.10">
    <property type="entry name" value="Tetratricopeptide repeat domain"/>
    <property type="match status" value="1"/>
</dbReference>
<dbReference type="NCBIfam" id="TIGR00756">
    <property type="entry name" value="PPR"/>
    <property type="match status" value="1"/>
</dbReference>
<organism evidence="2 3">
    <name type="scientific">Polarella glacialis</name>
    <name type="common">Dinoflagellate</name>
    <dbReference type="NCBI Taxonomy" id="89957"/>
    <lineage>
        <taxon>Eukaryota</taxon>
        <taxon>Sar</taxon>
        <taxon>Alveolata</taxon>
        <taxon>Dinophyceae</taxon>
        <taxon>Suessiales</taxon>
        <taxon>Suessiaceae</taxon>
        <taxon>Polarella</taxon>
    </lineage>
</organism>